<accession>A0ABV8B9S5</accession>
<dbReference type="Proteomes" id="UP001595752">
    <property type="component" value="Unassembled WGS sequence"/>
</dbReference>
<sequence>MERKFGTQTEEGYTTEILLGTALVPVNREAAPPVGVAIEELEEMKREKEAKGK</sequence>
<organism evidence="1 2">
    <name type="scientific">Bacillus songklensis</name>
    <dbReference type="NCBI Taxonomy" id="1069116"/>
    <lineage>
        <taxon>Bacteria</taxon>
        <taxon>Bacillati</taxon>
        <taxon>Bacillota</taxon>
        <taxon>Bacilli</taxon>
        <taxon>Bacillales</taxon>
        <taxon>Bacillaceae</taxon>
        <taxon>Bacillus</taxon>
    </lineage>
</organism>
<gene>
    <name evidence="1" type="ORF">ACFOU2_22420</name>
</gene>
<proteinExistence type="predicted"/>
<evidence type="ECO:0000313" key="2">
    <source>
        <dbReference type="Proteomes" id="UP001595752"/>
    </source>
</evidence>
<evidence type="ECO:0000313" key="1">
    <source>
        <dbReference type="EMBL" id="MFC3886084.1"/>
    </source>
</evidence>
<dbReference type="EMBL" id="JBHRZT010000072">
    <property type="protein sequence ID" value="MFC3886084.1"/>
    <property type="molecule type" value="Genomic_DNA"/>
</dbReference>
<dbReference type="RefSeq" id="WP_377918452.1">
    <property type="nucleotide sequence ID" value="NZ_JBHRZT010000072.1"/>
</dbReference>
<reference evidence="2" key="1">
    <citation type="journal article" date="2019" name="Int. J. Syst. Evol. Microbiol.">
        <title>The Global Catalogue of Microorganisms (GCM) 10K type strain sequencing project: providing services to taxonomists for standard genome sequencing and annotation.</title>
        <authorList>
            <consortium name="The Broad Institute Genomics Platform"/>
            <consortium name="The Broad Institute Genome Sequencing Center for Infectious Disease"/>
            <person name="Wu L."/>
            <person name="Ma J."/>
        </authorList>
    </citation>
    <scope>NUCLEOTIDE SEQUENCE [LARGE SCALE GENOMIC DNA]</scope>
    <source>
        <strain evidence="2">CCUG 61889</strain>
    </source>
</reference>
<keyword evidence="2" id="KW-1185">Reference proteome</keyword>
<protein>
    <submittedName>
        <fullName evidence="1">Uncharacterized protein</fullName>
    </submittedName>
</protein>
<comment type="caution">
    <text evidence="1">The sequence shown here is derived from an EMBL/GenBank/DDBJ whole genome shotgun (WGS) entry which is preliminary data.</text>
</comment>
<name>A0ABV8B9S5_9BACI</name>